<evidence type="ECO:0000256" key="2">
    <source>
        <dbReference type="ARBA" id="ARBA00023121"/>
    </source>
</evidence>
<dbReference type="InterPro" id="IPR000463">
    <property type="entry name" value="Fatty_acid-bd"/>
</dbReference>
<dbReference type="InterPro" id="IPR031259">
    <property type="entry name" value="ILBP"/>
</dbReference>
<dbReference type="PANTHER" id="PTHR11955">
    <property type="entry name" value="FATTY ACID BINDING PROTEIN"/>
    <property type="match status" value="1"/>
</dbReference>
<dbReference type="VEuPathDB" id="VectorBase:SSCA010300"/>
<reference evidence="7" key="4">
    <citation type="submission" date="2022-06" db="UniProtKB">
        <authorList>
            <consortium name="EnsemblMetazoa"/>
        </authorList>
    </citation>
    <scope>IDENTIFICATION</scope>
</reference>
<dbReference type="EMBL" id="JXLN01010767">
    <property type="protein sequence ID" value="KPM06300.1"/>
    <property type="molecule type" value="Genomic_DNA"/>
</dbReference>
<keyword evidence="3" id="KW-0813">Transport</keyword>
<organism evidence="6 9">
    <name type="scientific">Sarcoptes scabiei</name>
    <name type="common">Itch mite</name>
    <name type="synonym">Acarus scabiei</name>
    <dbReference type="NCBI Taxonomy" id="52283"/>
    <lineage>
        <taxon>Eukaryota</taxon>
        <taxon>Metazoa</taxon>
        <taxon>Ecdysozoa</taxon>
        <taxon>Arthropoda</taxon>
        <taxon>Chelicerata</taxon>
        <taxon>Arachnida</taxon>
        <taxon>Acari</taxon>
        <taxon>Acariformes</taxon>
        <taxon>Sarcoptiformes</taxon>
        <taxon>Astigmata</taxon>
        <taxon>Psoroptidia</taxon>
        <taxon>Sarcoptoidea</taxon>
        <taxon>Sarcoptidae</taxon>
        <taxon>Sarcoptinae</taxon>
        <taxon>Sarcoptes</taxon>
    </lineage>
</organism>
<sequence length="130" mass="14815">MSHIEGKFKLEKSENFDNFLKELGVNFVSRNLAKTASPTLIVTIDNDNYTIRTESIRSSEIKFKLNQEFEESRMDGSKCISTVVKEGDNRLVQTQKGDKEVKIEREFGPDGVMVIASCNGVVSNRFYKRL</sequence>
<evidence type="ECO:0000256" key="3">
    <source>
        <dbReference type="RuleBase" id="RU003696"/>
    </source>
</evidence>
<dbReference type="Pfam" id="PF00061">
    <property type="entry name" value="Lipocalin"/>
    <property type="match status" value="1"/>
</dbReference>
<evidence type="ECO:0000313" key="9">
    <source>
        <dbReference type="Proteomes" id="UP000616769"/>
    </source>
</evidence>
<dbReference type="PROSITE" id="PS00214">
    <property type="entry name" value="FABP"/>
    <property type="match status" value="1"/>
</dbReference>
<reference evidence="5" key="3">
    <citation type="submission" date="2020-01" db="EMBL/GenBank/DDBJ databases">
        <authorList>
            <person name="Korhonen P.K.K."/>
            <person name="Guangxu M.G."/>
            <person name="Wang T.W."/>
            <person name="Stroehlein A.J.S."/>
            <person name="Young N.D."/>
            <person name="Ang C.-S.A."/>
            <person name="Fernando D.W.F."/>
            <person name="Lu H.L."/>
            <person name="Taylor S.T."/>
            <person name="Ehtesham M.E.M."/>
            <person name="Najaraj S.H.N."/>
            <person name="Harsha G.H.G."/>
            <person name="Madugundu A.M."/>
            <person name="Renuse S.R."/>
            <person name="Holt D.H."/>
            <person name="Pandey A.P."/>
            <person name="Papenfuss A.P."/>
            <person name="Gasser R.B.G."/>
            <person name="Fischer K.F."/>
        </authorList>
    </citation>
    <scope>NUCLEOTIDE SEQUENCE</scope>
    <source>
        <strain evidence="5">SSS_KF_BRIS2020</strain>
    </source>
</reference>
<dbReference type="GO" id="GO:0008289">
    <property type="term" value="F:lipid binding"/>
    <property type="evidence" value="ECO:0007669"/>
    <property type="project" value="UniProtKB-KW"/>
</dbReference>
<protein>
    <submittedName>
        <fullName evidence="5">Fatty acid-binding protein</fullName>
    </submittedName>
    <submittedName>
        <fullName evidence="6">Lipocalin-like protein 2</fullName>
    </submittedName>
</protein>
<dbReference type="EMBL" id="WVUK01000055">
    <property type="protein sequence ID" value="KAF7493768.1"/>
    <property type="molecule type" value="Genomic_DNA"/>
</dbReference>
<dbReference type="PRINTS" id="PR00178">
    <property type="entry name" value="FATTYACIDBP"/>
</dbReference>
<dbReference type="EnsemblMetazoa" id="SSS_2837s_mrna">
    <property type="protein sequence ID" value="KAF7493768.1"/>
    <property type="gene ID" value="SSS_2837"/>
</dbReference>
<evidence type="ECO:0000313" key="5">
    <source>
        <dbReference type="EMBL" id="KAF7493768.1"/>
    </source>
</evidence>
<dbReference type="InterPro" id="IPR012674">
    <property type="entry name" value="Calycin"/>
</dbReference>
<proteinExistence type="inferred from homology"/>
<dbReference type="InterPro" id="IPR000566">
    <property type="entry name" value="Lipocln_cytosolic_FA-bd_dom"/>
</dbReference>
<feature type="domain" description="Cytosolic fatty-acid binding proteins" evidence="4">
    <location>
        <begin position="6"/>
        <end position="23"/>
    </location>
</feature>
<gene>
    <name evidence="6" type="ORF">QR98_0047740</name>
    <name evidence="5" type="ORF">SSS_2837</name>
</gene>
<dbReference type="SUPFAM" id="SSF50814">
    <property type="entry name" value="Lipocalins"/>
    <property type="match status" value="1"/>
</dbReference>
<evidence type="ECO:0000259" key="4">
    <source>
        <dbReference type="PROSITE" id="PS00214"/>
    </source>
</evidence>
<dbReference type="Gene3D" id="2.40.128.20">
    <property type="match status" value="1"/>
</dbReference>
<reference evidence="8" key="2">
    <citation type="journal article" date="2020" name="PLoS Negl. Trop. Dis.">
        <title>High-quality nuclear genome for Sarcoptes scabiei-A critical resource for a neglected parasite.</title>
        <authorList>
            <person name="Korhonen P.K."/>
            <person name="Gasser R.B."/>
            <person name="Ma G."/>
            <person name="Wang T."/>
            <person name="Stroehlein A.J."/>
            <person name="Young N.D."/>
            <person name="Ang C.S."/>
            <person name="Fernando D.D."/>
            <person name="Lu H.C."/>
            <person name="Taylor S."/>
            <person name="Reynolds S.L."/>
            <person name="Mofiz E."/>
            <person name="Najaraj S.H."/>
            <person name="Gowda H."/>
            <person name="Madugundu A."/>
            <person name="Renuse S."/>
            <person name="Holt D."/>
            <person name="Pandey A."/>
            <person name="Papenfuss A.T."/>
            <person name="Fischer K."/>
        </authorList>
    </citation>
    <scope>NUCLEOTIDE SEQUENCE [LARGE SCALE GENOMIC DNA]</scope>
</reference>
<evidence type="ECO:0000256" key="1">
    <source>
        <dbReference type="ARBA" id="ARBA00008390"/>
    </source>
</evidence>
<keyword evidence="2" id="KW-0446">Lipid-binding</keyword>
<dbReference type="Proteomes" id="UP000070412">
    <property type="component" value="Unassembled WGS sequence"/>
</dbReference>
<keyword evidence="8" id="KW-1185">Reference proteome</keyword>
<evidence type="ECO:0000313" key="6">
    <source>
        <dbReference type="EMBL" id="KPM06300.1"/>
    </source>
</evidence>
<accession>A0A132A7A5</accession>
<name>A0A132A7A5_SARSC</name>
<evidence type="ECO:0000313" key="7">
    <source>
        <dbReference type="EnsemblMetazoa" id="KAF7493768.1"/>
    </source>
</evidence>
<comment type="similarity">
    <text evidence="1 3">Belongs to the calycin superfamily. Fatty-acid binding protein (FABP) family.</text>
</comment>
<dbReference type="OrthoDB" id="354351at2759"/>
<reference evidence="6 9" key="1">
    <citation type="journal article" date="2015" name="Parasit. Vectors">
        <title>Draft genome of the scabies mite.</title>
        <authorList>
            <person name="Rider S.D.Jr."/>
            <person name="Morgan M.S."/>
            <person name="Arlian L.G."/>
        </authorList>
    </citation>
    <scope>NUCLEOTIDE SEQUENCE [LARGE SCALE GENOMIC DNA]</scope>
    <source>
        <strain evidence="6">Arlian Lab</strain>
    </source>
</reference>
<evidence type="ECO:0000313" key="8">
    <source>
        <dbReference type="Proteomes" id="UP000070412"/>
    </source>
</evidence>
<dbReference type="Proteomes" id="UP000616769">
    <property type="component" value="Unassembled WGS sequence"/>
</dbReference>
<dbReference type="AlphaFoldDB" id="A0A132A7A5"/>